<gene>
    <name evidence="3" type="ORF">PU648_31085</name>
</gene>
<sequence length="352" mass="38295">MQYRTLGRTGVQVSSLALGTMNFGSFGSTTEAETTAMVRRALDAGVNLIDTADAYSGGVSEELVGRALKGVDRDEVVLATKFRLPLGDISRLGEMKGPAVMNRQGGSRRWIVKAVEDSLRRLDTDRIDLYQMHRPDPTTDIEESLSALTDLQRAGKILYIGTSTFSAAEMVEAQWVSERRRLARFATEQPPYSILVRGIEADVLPTARKYGMGVLTWSPLASGFLSGKYRPGGAVEQSYRDRLAAGRPMPPATADDARKREAAEQLYTLAEENGMSLVEMSLAFVTGHPAVTSALIGPRTMEQLDAQLACGDRVLSGELLDRIDEIVAPGRTIRPADAHAVNPALEPASRRR</sequence>
<evidence type="ECO:0000313" key="4">
    <source>
        <dbReference type="Proteomes" id="UP001257627"/>
    </source>
</evidence>
<evidence type="ECO:0000313" key="3">
    <source>
        <dbReference type="EMBL" id="MDU8996721.1"/>
    </source>
</evidence>
<name>A0ABU3US12_9ACTN</name>
<keyword evidence="1" id="KW-0560">Oxidoreductase</keyword>
<proteinExistence type="predicted"/>
<dbReference type="SUPFAM" id="SSF51430">
    <property type="entry name" value="NAD(P)-linked oxidoreductase"/>
    <property type="match status" value="1"/>
</dbReference>
<dbReference type="RefSeq" id="WP_143608352.1">
    <property type="nucleotide sequence ID" value="NZ_CP107955.1"/>
</dbReference>
<feature type="domain" description="NADP-dependent oxidoreductase" evidence="2">
    <location>
        <begin position="16"/>
        <end position="327"/>
    </location>
</feature>
<accession>A0ABU3US12</accession>
<dbReference type="Gene3D" id="3.20.20.100">
    <property type="entry name" value="NADP-dependent oxidoreductase domain"/>
    <property type="match status" value="1"/>
</dbReference>
<evidence type="ECO:0000256" key="1">
    <source>
        <dbReference type="ARBA" id="ARBA00023002"/>
    </source>
</evidence>
<dbReference type="InterPro" id="IPR036812">
    <property type="entry name" value="NAD(P)_OxRdtase_dom_sf"/>
</dbReference>
<evidence type="ECO:0000259" key="2">
    <source>
        <dbReference type="Pfam" id="PF00248"/>
    </source>
</evidence>
<reference evidence="3 4" key="1">
    <citation type="submission" date="2023-02" db="EMBL/GenBank/DDBJ databases">
        <authorList>
            <person name="Maleckis M."/>
        </authorList>
    </citation>
    <scope>NUCLEOTIDE SEQUENCE [LARGE SCALE GENOMIC DNA]</scope>
    <source>
        <strain evidence="3 4">P8-A2</strain>
    </source>
</reference>
<organism evidence="3 4">
    <name type="scientific">Streptomyces mirabilis</name>
    <dbReference type="NCBI Taxonomy" id="68239"/>
    <lineage>
        <taxon>Bacteria</taxon>
        <taxon>Bacillati</taxon>
        <taxon>Actinomycetota</taxon>
        <taxon>Actinomycetes</taxon>
        <taxon>Kitasatosporales</taxon>
        <taxon>Streptomycetaceae</taxon>
        <taxon>Streptomyces</taxon>
    </lineage>
</organism>
<dbReference type="InterPro" id="IPR023210">
    <property type="entry name" value="NADP_OxRdtase_dom"/>
</dbReference>
<dbReference type="EMBL" id="JARAKF010000001">
    <property type="protein sequence ID" value="MDU8996721.1"/>
    <property type="molecule type" value="Genomic_DNA"/>
</dbReference>
<protein>
    <submittedName>
        <fullName evidence="3">Aldo/keto reductase</fullName>
    </submittedName>
</protein>
<dbReference type="Proteomes" id="UP001257627">
    <property type="component" value="Unassembled WGS sequence"/>
</dbReference>
<keyword evidence="4" id="KW-1185">Reference proteome</keyword>
<dbReference type="PANTHER" id="PTHR43364:SF4">
    <property type="entry name" value="NAD(P)-LINKED OXIDOREDUCTASE SUPERFAMILY PROTEIN"/>
    <property type="match status" value="1"/>
</dbReference>
<dbReference type="Pfam" id="PF00248">
    <property type="entry name" value="Aldo_ket_red"/>
    <property type="match status" value="1"/>
</dbReference>
<comment type="caution">
    <text evidence="3">The sequence shown here is derived from an EMBL/GenBank/DDBJ whole genome shotgun (WGS) entry which is preliminary data.</text>
</comment>
<dbReference type="InterPro" id="IPR050523">
    <property type="entry name" value="AKR_Detox_Biosynth"/>
</dbReference>
<dbReference type="PANTHER" id="PTHR43364">
    <property type="entry name" value="NADH-SPECIFIC METHYLGLYOXAL REDUCTASE-RELATED"/>
    <property type="match status" value="1"/>
</dbReference>